<accession>A0A0S3S6N5</accession>
<name>A0A0S3S6N5_PHAAN</name>
<organism evidence="1 2">
    <name type="scientific">Vigna angularis var. angularis</name>
    <dbReference type="NCBI Taxonomy" id="157739"/>
    <lineage>
        <taxon>Eukaryota</taxon>
        <taxon>Viridiplantae</taxon>
        <taxon>Streptophyta</taxon>
        <taxon>Embryophyta</taxon>
        <taxon>Tracheophyta</taxon>
        <taxon>Spermatophyta</taxon>
        <taxon>Magnoliopsida</taxon>
        <taxon>eudicotyledons</taxon>
        <taxon>Gunneridae</taxon>
        <taxon>Pentapetalae</taxon>
        <taxon>rosids</taxon>
        <taxon>fabids</taxon>
        <taxon>Fabales</taxon>
        <taxon>Fabaceae</taxon>
        <taxon>Papilionoideae</taxon>
        <taxon>50 kb inversion clade</taxon>
        <taxon>NPAAA clade</taxon>
        <taxon>indigoferoid/millettioid clade</taxon>
        <taxon>Phaseoleae</taxon>
        <taxon>Vigna</taxon>
    </lineage>
</organism>
<dbReference type="Proteomes" id="UP000291084">
    <property type="component" value="Chromosome 5"/>
</dbReference>
<evidence type="ECO:0000313" key="2">
    <source>
        <dbReference type="Proteomes" id="UP000291084"/>
    </source>
</evidence>
<dbReference type="OrthoDB" id="1437005at2759"/>
<evidence type="ECO:0000313" key="1">
    <source>
        <dbReference type="EMBL" id="BAT88513.1"/>
    </source>
</evidence>
<reference evidence="1 2" key="1">
    <citation type="journal article" date="2015" name="Sci. Rep.">
        <title>The power of single molecule real-time sequencing technology in the de novo assembly of a eukaryotic genome.</title>
        <authorList>
            <person name="Sakai H."/>
            <person name="Naito K."/>
            <person name="Ogiso-Tanaka E."/>
            <person name="Takahashi Y."/>
            <person name="Iseki K."/>
            <person name="Muto C."/>
            <person name="Satou K."/>
            <person name="Teruya K."/>
            <person name="Shiroma A."/>
            <person name="Shimoji M."/>
            <person name="Hirano T."/>
            <person name="Itoh T."/>
            <person name="Kaga A."/>
            <person name="Tomooka N."/>
        </authorList>
    </citation>
    <scope>NUCLEOTIDE SEQUENCE [LARGE SCALE GENOMIC DNA]</scope>
    <source>
        <strain evidence="2">cv. Shumari</strain>
    </source>
</reference>
<proteinExistence type="predicted"/>
<dbReference type="AlphaFoldDB" id="A0A0S3S6N5"/>
<dbReference type="EMBL" id="AP015038">
    <property type="protein sequence ID" value="BAT88513.1"/>
    <property type="molecule type" value="Genomic_DNA"/>
</dbReference>
<protein>
    <submittedName>
        <fullName evidence="1">Uncharacterized protein</fullName>
    </submittedName>
</protein>
<gene>
    <name evidence="1" type="primary">Vigan.05G202600</name>
    <name evidence="1" type="ORF">VIGAN_05202600</name>
</gene>
<keyword evidence="2" id="KW-1185">Reference proteome</keyword>
<sequence length="321" mass="36428">MCDICVNGGDTPLMVGSYLGSESLTSNKLVLFMTLHSLIYHPKTKCISSGDTKTHSNSNMGNIWSVDLEIELYKWSSAEYPQEYAIVYTCVNDKSKFSIFRMSVRAEKVLLRFADRLCDDHPIRVNMELIAERDNKYGYFKYRLVRVVEAGTTYSPPTSFDGGNVSFFTIFCQKRVSFYSVTPPGVNTMTWKVRHSYSQGIKMDMNFHVNIECHKIDGLSVKFRGPFKFKFPGFFTESLLERSTPEIQREVHGEPPKPIIAFVESGFIGNEYILVPGERRGSVQGTKVTVNNTGNFQGIGNGCRFDNCNVHMEYKAPKPKN</sequence>